<dbReference type="Proteomes" id="UP000230973">
    <property type="component" value="Unassembled WGS sequence"/>
</dbReference>
<feature type="transmembrane region" description="Helical" evidence="6">
    <location>
        <begin position="66"/>
        <end position="87"/>
    </location>
</feature>
<feature type="region of interest" description="Disordered" evidence="5">
    <location>
        <begin position="166"/>
        <end position="261"/>
    </location>
</feature>
<feature type="compositionally biased region" description="Acidic residues" evidence="5">
    <location>
        <begin position="233"/>
        <end position="243"/>
    </location>
</feature>
<keyword evidence="2" id="KW-0964">Secreted</keyword>
<keyword evidence="6" id="KW-0812">Transmembrane</keyword>
<keyword evidence="4" id="KW-0106">Calcium</keyword>
<dbReference type="InterPro" id="IPR053180">
    <property type="entry name" value="Ca-binding_acidic-repeat"/>
</dbReference>
<dbReference type="PANTHER" id="PTHR37467">
    <property type="entry name" value="EXPORTED CALCIUM-BINDING GLYCOPROTEIN-RELATED"/>
    <property type="match status" value="1"/>
</dbReference>
<keyword evidence="3" id="KW-0732">Signal</keyword>
<keyword evidence="6" id="KW-0472">Membrane</keyword>
<evidence type="ECO:0000313" key="7">
    <source>
        <dbReference type="EMBL" id="PIY62766.1"/>
    </source>
</evidence>
<feature type="compositionally biased region" description="Low complexity" evidence="5">
    <location>
        <begin position="24"/>
        <end position="47"/>
    </location>
</feature>
<sequence length="261" mass="26964">MFEEQNEPVDIFSETEPAKDGGISPSVGSQPPVMGGSPPSSGTLPTPVSGITPQIDIAASRGPSKILFVVIFLLLVGAVGVGIWYFVLSGDGAVPVGNEPADVNSNDSGSAIDVQIPEPENRSLCGNGVCDLDEDKFSCPADCPLISPVCGDGICQADEGSLDCPADCQATPDEPVMPPEPANQPLDTDGDGLSDAEETALGTNPQMADTDADGLTDREELRQYSTDPTSPDSDGDGYIDGEEVWAGYDPNGPGKLLNLPQ</sequence>
<accession>A0A2M7QA13</accession>
<evidence type="ECO:0000256" key="1">
    <source>
        <dbReference type="ARBA" id="ARBA00004613"/>
    </source>
</evidence>
<proteinExistence type="predicted"/>
<dbReference type="Pfam" id="PF18884">
    <property type="entry name" value="TSP3_bac"/>
    <property type="match status" value="3"/>
</dbReference>
<protein>
    <recommendedName>
        <fullName evidence="9">EF-hand domain-containing protein</fullName>
    </recommendedName>
</protein>
<evidence type="ECO:0000256" key="5">
    <source>
        <dbReference type="SAM" id="MobiDB-lite"/>
    </source>
</evidence>
<reference evidence="8" key="1">
    <citation type="submission" date="2017-09" db="EMBL/GenBank/DDBJ databases">
        <title>Depth-based differentiation of microbial function through sediment-hosted aquifers and enrichment of novel symbionts in the deep terrestrial subsurface.</title>
        <authorList>
            <person name="Probst A.J."/>
            <person name="Ladd B."/>
            <person name="Jarett J.K."/>
            <person name="Geller-Mcgrath D.E."/>
            <person name="Sieber C.M.K."/>
            <person name="Emerson J.B."/>
            <person name="Anantharaman K."/>
            <person name="Thomas B.C."/>
            <person name="Malmstrom R."/>
            <person name="Stieglmeier M."/>
            <person name="Klingl A."/>
            <person name="Woyke T."/>
            <person name="Ryan C.M."/>
            <person name="Banfield J.F."/>
        </authorList>
    </citation>
    <scope>NUCLEOTIDE SEQUENCE [LARGE SCALE GENOMIC DNA]</scope>
</reference>
<evidence type="ECO:0000313" key="8">
    <source>
        <dbReference type="Proteomes" id="UP000230973"/>
    </source>
</evidence>
<dbReference type="EMBL" id="PFLC01000027">
    <property type="protein sequence ID" value="PIY62766.1"/>
    <property type="molecule type" value="Genomic_DNA"/>
</dbReference>
<evidence type="ECO:0000256" key="4">
    <source>
        <dbReference type="ARBA" id="ARBA00022837"/>
    </source>
</evidence>
<dbReference type="PANTHER" id="PTHR37467:SF1">
    <property type="entry name" value="EXPORTED CALCIUM-BINDING GLYCOPROTEIN"/>
    <property type="match status" value="1"/>
</dbReference>
<keyword evidence="6" id="KW-1133">Transmembrane helix</keyword>
<evidence type="ECO:0000256" key="3">
    <source>
        <dbReference type="ARBA" id="ARBA00022729"/>
    </source>
</evidence>
<feature type="region of interest" description="Disordered" evidence="5">
    <location>
        <begin position="1"/>
        <end position="47"/>
    </location>
</feature>
<comment type="subcellular location">
    <subcellularLocation>
        <location evidence="1">Secreted</location>
    </subcellularLocation>
</comment>
<dbReference type="InterPro" id="IPR018247">
    <property type="entry name" value="EF_Hand_1_Ca_BS"/>
</dbReference>
<dbReference type="InterPro" id="IPR059100">
    <property type="entry name" value="TSP3_bac"/>
</dbReference>
<gene>
    <name evidence="7" type="ORF">COY93_02080</name>
</gene>
<comment type="caution">
    <text evidence="7">The sequence shown here is derived from an EMBL/GenBank/DDBJ whole genome shotgun (WGS) entry which is preliminary data.</text>
</comment>
<dbReference type="PROSITE" id="PS00018">
    <property type="entry name" value="EF_HAND_1"/>
    <property type="match status" value="1"/>
</dbReference>
<evidence type="ECO:0000256" key="6">
    <source>
        <dbReference type="SAM" id="Phobius"/>
    </source>
</evidence>
<feature type="compositionally biased region" description="Acidic residues" evidence="5">
    <location>
        <begin position="188"/>
        <end position="198"/>
    </location>
</feature>
<dbReference type="AlphaFoldDB" id="A0A2M7QA13"/>
<name>A0A2M7QA13_9BACT</name>
<evidence type="ECO:0008006" key="9">
    <source>
        <dbReference type="Google" id="ProtNLM"/>
    </source>
</evidence>
<evidence type="ECO:0000256" key="2">
    <source>
        <dbReference type="ARBA" id="ARBA00022525"/>
    </source>
</evidence>
<organism evidence="7 8">
    <name type="scientific">Candidatus Uhrbacteria bacterium CG_4_10_14_0_8_um_filter_58_22</name>
    <dbReference type="NCBI Taxonomy" id="1975029"/>
    <lineage>
        <taxon>Bacteria</taxon>
        <taxon>Candidatus Uhriibacteriota</taxon>
    </lineage>
</organism>